<dbReference type="EnsemblMetazoa" id="ADIR011182-RA">
    <property type="protein sequence ID" value="ADIR011182-PA"/>
    <property type="gene ID" value="ADIR011182"/>
</dbReference>
<evidence type="ECO:0000313" key="2">
    <source>
        <dbReference type="Proteomes" id="UP000075884"/>
    </source>
</evidence>
<dbReference type="AlphaFoldDB" id="A0A182NU41"/>
<dbReference type="Proteomes" id="UP000075884">
    <property type="component" value="Unassembled WGS sequence"/>
</dbReference>
<evidence type="ECO:0000313" key="1">
    <source>
        <dbReference type="EnsemblMetazoa" id="ADIR011182-PA"/>
    </source>
</evidence>
<proteinExistence type="predicted"/>
<reference evidence="2" key="1">
    <citation type="submission" date="2013-03" db="EMBL/GenBank/DDBJ databases">
        <title>The Genome Sequence of Anopheles dirus WRAIR2.</title>
        <authorList>
            <consortium name="The Broad Institute Genomics Platform"/>
            <person name="Neafsey D.E."/>
            <person name="Walton C."/>
            <person name="Walker B."/>
            <person name="Young S.K."/>
            <person name="Zeng Q."/>
            <person name="Gargeya S."/>
            <person name="Fitzgerald M."/>
            <person name="Haas B."/>
            <person name="Abouelleil A."/>
            <person name="Allen A.W."/>
            <person name="Alvarado L."/>
            <person name="Arachchi H.M."/>
            <person name="Berlin A.M."/>
            <person name="Chapman S.B."/>
            <person name="Gainer-Dewar J."/>
            <person name="Goldberg J."/>
            <person name="Griggs A."/>
            <person name="Gujja S."/>
            <person name="Hansen M."/>
            <person name="Howarth C."/>
            <person name="Imamovic A."/>
            <person name="Ireland A."/>
            <person name="Larimer J."/>
            <person name="McCowan C."/>
            <person name="Murphy C."/>
            <person name="Pearson M."/>
            <person name="Poon T.W."/>
            <person name="Priest M."/>
            <person name="Roberts A."/>
            <person name="Saif S."/>
            <person name="Shea T."/>
            <person name="Sisk P."/>
            <person name="Sykes S."/>
            <person name="Wortman J."/>
            <person name="Nusbaum C."/>
            <person name="Birren B."/>
        </authorList>
    </citation>
    <scope>NUCLEOTIDE SEQUENCE [LARGE SCALE GENOMIC DNA]</scope>
    <source>
        <strain evidence="2">WRAIR2</strain>
    </source>
</reference>
<organism evidence="1 2">
    <name type="scientific">Anopheles dirus</name>
    <dbReference type="NCBI Taxonomy" id="7168"/>
    <lineage>
        <taxon>Eukaryota</taxon>
        <taxon>Metazoa</taxon>
        <taxon>Ecdysozoa</taxon>
        <taxon>Arthropoda</taxon>
        <taxon>Hexapoda</taxon>
        <taxon>Insecta</taxon>
        <taxon>Pterygota</taxon>
        <taxon>Neoptera</taxon>
        <taxon>Endopterygota</taxon>
        <taxon>Diptera</taxon>
        <taxon>Nematocera</taxon>
        <taxon>Culicoidea</taxon>
        <taxon>Culicidae</taxon>
        <taxon>Anophelinae</taxon>
        <taxon>Anopheles</taxon>
    </lineage>
</organism>
<reference evidence="1" key="2">
    <citation type="submission" date="2020-05" db="UniProtKB">
        <authorList>
            <consortium name="EnsemblMetazoa"/>
        </authorList>
    </citation>
    <scope>IDENTIFICATION</scope>
    <source>
        <strain evidence="1">WRAIR2</strain>
    </source>
</reference>
<protein>
    <submittedName>
        <fullName evidence="1">Uncharacterized protein</fullName>
    </submittedName>
</protein>
<dbReference type="VEuPathDB" id="VectorBase:ADIR011182"/>
<sequence length="112" mass="12603">MAGVIIIRERRDKTKISSEIGYPNNPDTDELPALSNWLFPVCCKTLELHYDLLCTTRQPSSFAYRHHHRKLPSCRVLLPAVSGSRFRAAFGLVRGGACWLLRAVACSRTVMS</sequence>
<keyword evidence="2" id="KW-1185">Reference proteome</keyword>
<accession>A0A182NU41</accession>
<name>A0A182NU41_9DIPT</name>